<dbReference type="AlphaFoldDB" id="A0A2P4UML3"/>
<feature type="active site" description="Proton donor/acceptor" evidence="12 14">
    <location>
        <position position="140"/>
    </location>
</feature>
<evidence type="ECO:0000256" key="4">
    <source>
        <dbReference type="ARBA" id="ARBA00012086"/>
    </source>
</evidence>
<feature type="site" description="Part of a proton relay during catalysis" evidence="12">
    <location>
        <position position="114"/>
    </location>
</feature>
<dbReference type="InterPro" id="IPR013785">
    <property type="entry name" value="Aldolase_TIM"/>
</dbReference>
<evidence type="ECO:0000256" key="1">
    <source>
        <dbReference type="ARBA" id="ARBA00003294"/>
    </source>
</evidence>
<evidence type="ECO:0000256" key="6">
    <source>
        <dbReference type="ARBA" id="ARBA00022605"/>
    </source>
</evidence>
<sequence>MTQDNERPAGTTATAMITPFTPAGDLDPDAAASLAAHLVDQGTDGIVLSGTTGESPVTSDAEKTDLLRAVLEAVGDRAKVTAGVGTYDTHHTIEMAQQAEKAGAHALLVVTPYYSRPSQEGLAAHFTAVADATDLPVLLYDIPIRAGIPIERDTYRRLAEHPRIVGVKDARGDLLHGSAVMAETGLTYYCGDDALNLPWLAIGATGVISVASHVAPNKVAELVNAVGRGDLAMARTAHNELVPLYRTIIETGGVPFTKAALALQGRTVGDPRLPNAPATPEQRERIAAVLPG</sequence>
<evidence type="ECO:0000256" key="12">
    <source>
        <dbReference type="HAMAP-Rule" id="MF_00418"/>
    </source>
</evidence>
<evidence type="ECO:0000256" key="7">
    <source>
        <dbReference type="ARBA" id="ARBA00022915"/>
    </source>
</evidence>
<dbReference type="PANTHER" id="PTHR12128:SF66">
    <property type="entry name" value="4-HYDROXY-2-OXOGLUTARATE ALDOLASE, MITOCHONDRIAL"/>
    <property type="match status" value="1"/>
</dbReference>
<dbReference type="Proteomes" id="UP000242367">
    <property type="component" value="Unassembled WGS sequence"/>
</dbReference>
<dbReference type="Gene3D" id="3.20.20.70">
    <property type="entry name" value="Aldolase class I"/>
    <property type="match status" value="1"/>
</dbReference>
<dbReference type="InterPro" id="IPR020625">
    <property type="entry name" value="Schiff_base-form_aldolases_AS"/>
</dbReference>
<feature type="binding site" evidence="12 15">
    <location>
        <position position="52"/>
    </location>
    <ligand>
        <name>pyruvate</name>
        <dbReference type="ChEBI" id="CHEBI:15361"/>
    </ligand>
</feature>
<dbReference type="HAMAP" id="MF_00418">
    <property type="entry name" value="DapA"/>
    <property type="match status" value="1"/>
</dbReference>
<gene>
    <name evidence="17" type="primary">dapA_1</name>
    <name evidence="12" type="synonym">dapA</name>
    <name evidence="17" type="ORF">BTM25_06850</name>
</gene>
<dbReference type="GO" id="GO:0005829">
    <property type="term" value="C:cytosol"/>
    <property type="evidence" value="ECO:0007669"/>
    <property type="project" value="TreeGrafter"/>
</dbReference>
<comment type="caution">
    <text evidence="17">The sequence shown here is derived from an EMBL/GenBank/DDBJ whole genome shotgun (WGS) entry which is preliminary data.</text>
</comment>
<feature type="binding site" evidence="12 15">
    <location>
        <position position="208"/>
    </location>
    <ligand>
        <name>pyruvate</name>
        <dbReference type="ChEBI" id="CHEBI:15361"/>
    </ligand>
</feature>
<dbReference type="SUPFAM" id="SSF51569">
    <property type="entry name" value="Aldolase"/>
    <property type="match status" value="1"/>
</dbReference>
<evidence type="ECO:0000256" key="11">
    <source>
        <dbReference type="ARBA" id="ARBA00047836"/>
    </source>
</evidence>
<evidence type="ECO:0000313" key="18">
    <source>
        <dbReference type="Proteomes" id="UP000242367"/>
    </source>
</evidence>
<keyword evidence="6 12" id="KW-0028">Amino-acid biosynthesis</keyword>
<accession>A0A2P4UML3</accession>
<dbReference type="PROSITE" id="PS00666">
    <property type="entry name" value="DHDPS_2"/>
    <property type="match status" value="1"/>
</dbReference>
<keyword evidence="5 12" id="KW-0963">Cytoplasm</keyword>
<feature type="site" description="Part of a proton relay during catalysis" evidence="12">
    <location>
        <position position="51"/>
    </location>
</feature>
<dbReference type="InterPro" id="IPR020624">
    <property type="entry name" value="Schiff_base-form_aldolases_CS"/>
</dbReference>
<keyword evidence="8 12" id="KW-0457">Lysine biosynthesis</keyword>
<evidence type="ECO:0000256" key="5">
    <source>
        <dbReference type="ARBA" id="ARBA00022490"/>
    </source>
</evidence>
<protein>
    <recommendedName>
        <fullName evidence="4 12">4-hydroxy-tetrahydrodipicolinate synthase</fullName>
        <shortName evidence="12">HTPA synthase</shortName>
        <ecNumber evidence="4 12">4.3.3.7</ecNumber>
    </recommendedName>
</protein>
<feature type="region of interest" description="Disordered" evidence="16">
    <location>
        <begin position="1"/>
        <end position="24"/>
    </location>
</feature>
<comment type="subunit">
    <text evidence="12">Homotetramer; dimer of dimers.</text>
</comment>
<dbReference type="UniPathway" id="UPA00034">
    <property type="reaction ID" value="UER00017"/>
</dbReference>
<feature type="active site" description="Schiff-base intermediate with substrate" evidence="12 14">
    <location>
        <position position="168"/>
    </location>
</feature>
<evidence type="ECO:0000256" key="16">
    <source>
        <dbReference type="SAM" id="MobiDB-lite"/>
    </source>
</evidence>
<proteinExistence type="inferred from homology"/>
<comment type="catalytic activity">
    <reaction evidence="11 12">
        <text>L-aspartate 4-semialdehyde + pyruvate = (2S,4S)-4-hydroxy-2,3,4,5-tetrahydrodipicolinate + H2O + H(+)</text>
        <dbReference type="Rhea" id="RHEA:34171"/>
        <dbReference type="ChEBI" id="CHEBI:15361"/>
        <dbReference type="ChEBI" id="CHEBI:15377"/>
        <dbReference type="ChEBI" id="CHEBI:15378"/>
        <dbReference type="ChEBI" id="CHEBI:67139"/>
        <dbReference type="ChEBI" id="CHEBI:537519"/>
        <dbReference type="EC" id="4.3.3.7"/>
    </reaction>
</comment>
<dbReference type="CDD" id="cd00950">
    <property type="entry name" value="DHDPS"/>
    <property type="match status" value="1"/>
</dbReference>
<name>A0A2P4UML3_9ACTN</name>
<dbReference type="InterPro" id="IPR005263">
    <property type="entry name" value="DapA"/>
</dbReference>
<evidence type="ECO:0000256" key="14">
    <source>
        <dbReference type="PIRSR" id="PIRSR001365-1"/>
    </source>
</evidence>
<comment type="caution">
    <text evidence="12">Was originally thought to be a dihydrodipicolinate synthase (DHDPS), catalyzing the condensation of (S)-aspartate-beta-semialdehyde [(S)-ASA] and pyruvate to dihydrodipicolinate (DHDP). However, it was shown in E.coli that the product of the enzymatic reaction is not dihydrodipicolinate but in fact (4S)-4-hydroxy-2,3,4,5-tetrahydro-(2S)-dipicolinic acid (HTPA), and that the consecutive dehydration reaction leading to DHDP is not spontaneous but catalyzed by DapB.</text>
</comment>
<keyword evidence="18" id="KW-1185">Reference proteome</keyword>
<dbReference type="PIRSF" id="PIRSF001365">
    <property type="entry name" value="DHDPS"/>
    <property type="match status" value="1"/>
</dbReference>
<dbReference type="InterPro" id="IPR002220">
    <property type="entry name" value="DapA-like"/>
</dbReference>
<dbReference type="NCBIfam" id="TIGR00674">
    <property type="entry name" value="dapA"/>
    <property type="match status" value="1"/>
</dbReference>
<keyword evidence="9 12" id="KW-0456">Lyase</keyword>
<comment type="pathway">
    <text evidence="2 12">Amino-acid biosynthesis; L-lysine biosynthesis via DAP pathway; (S)-tetrahydrodipicolinate from L-aspartate: step 3/4.</text>
</comment>
<dbReference type="EC" id="4.3.3.7" evidence="4 12"/>
<keyword evidence="10 12" id="KW-0704">Schiff base</keyword>
<dbReference type="RefSeq" id="WP_103561281.1">
    <property type="nucleotide sequence ID" value="NZ_MTBP01000001.1"/>
</dbReference>
<comment type="similarity">
    <text evidence="3 12 13">Belongs to the DapA family.</text>
</comment>
<dbReference type="PROSITE" id="PS00665">
    <property type="entry name" value="DHDPS_1"/>
    <property type="match status" value="1"/>
</dbReference>
<dbReference type="GO" id="GO:0008840">
    <property type="term" value="F:4-hydroxy-tetrahydrodipicolinate synthase activity"/>
    <property type="evidence" value="ECO:0007669"/>
    <property type="project" value="UniProtKB-UniRule"/>
</dbReference>
<dbReference type="PRINTS" id="PR00146">
    <property type="entry name" value="DHPICSNTHASE"/>
</dbReference>
<dbReference type="GO" id="GO:0009089">
    <property type="term" value="P:lysine biosynthetic process via diaminopimelate"/>
    <property type="evidence" value="ECO:0007669"/>
    <property type="project" value="UniProtKB-UniRule"/>
</dbReference>
<evidence type="ECO:0000256" key="8">
    <source>
        <dbReference type="ARBA" id="ARBA00023154"/>
    </source>
</evidence>
<evidence type="ECO:0000256" key="13">
    <source>
        <dbReference type="PIRNR" id="PIRNR001365"/>
    </source>
</evidence>
<reference evidence="17 18" key="1">
    <citation type="journal article" date="2017" name="Chemistry">
        <title>Isolation, Biosynthesis and Chemical Modifications of Rubterolones A-F: Rare Tropolone Alkaloids from Actinomadura sp. 5-2.</title>
        <authorList>
            <person name="Guo H."/>
            <person name="Benndorf R."/>
            <person name="Leichnitz D."/>
            <person name="Klassen J.L."/>
            <person name="Vollmers J."/>
            <person name="Gorls H."/>
            <person name="Steinacker M."/>
            <person name="Weigel C."/>
            <person name="Dahse H.M."/>
            <person name="Kaster A.K."/>
            <person name="de Beer Z.W."/>
            <person name="Poulsen M."/>
            <person name="Beemelmanns C."/>
        </authorList>
    </citation>
    <scope>NUCLEOTIDE SEQUENCE [LARGE SCALE GENOMIC DNA]</scope>
    <source>
        <strain evidence="17 18">5-2</strain>
    </source>
</reference>
<dbReference type="PANTHER" id="PTHR12128">
    <property type="entry name" value="DIHYDRODIPICOLINATE SYNTHASE"/>
    <property type="match status" value="1"/>
</dbReference>
<comment type="subcellular location">
    <subcellularLocation>
        <location evidence="12">Cytoplasm</location>
    </subcellularLocation>
</comment>
<dbReference type="SMART" id="SM01130">
    <property type="entry name" value="DHDPS"/>
    <property type="match status" value="1"/>
</dbReference>
<dbReference type="EMBL" id="MTBP01000001">
    <property type="protein sequence ID" value="POM26290.1"/>
    <property type="molecule type" value="Genomic_DNA"/>
</dbReference>
<comment type="function">
    <text evidence="1 12">Catalyzes the condensation of (S)-aspartate-beta-semialdehyde [(S)-ASA] and pyruvate to 4-hydroxy-tetrahydrodipicolinate (HTPA).</text>
</comment>
<evidence type="ECO:0000256" key="2">
    <source>
        <dbReference type="ARBA" id="ARBA00005120"/>
    </source>
</evidence>
<keyword evidence="7 12" id="KW-0220">Diaminopimelate biosynthesis</keyword>
<evidence type="ECO:0000256" key="3">
    <source>
        <dbReference type="ARBA" id="ARBA00007592"/>
    </source>
</evidence>
<evidence type="ECO:0000256" key="9">
    <source>
        <dbReference type="ARBA" id="ARBA00023239"/>
    </source>
</evidence>
<evidence type="ECO:0000256" key="15">
    <source>
        <dbReference type="PIRSR" id="PIRSR001365-2"/>
    </source>
</evidence>
<evidence type="ECO:0000256" key="10">
    <source>
        <dbReference type="ARBA" id="ARBA00023270"/>
    </source>
</evidence>
<evidence type="ECO:0000313" key="17">
    <source>
        <dbReference type="EMBL" id="POM26290.1"/>
    </source>
</evidence>
<organism evidence="17 18">
    <name type="scientific">Actinomadura rubteroloni</name>
    <dbReference type="NCBI Taxonomy" id="1926885"/>
    <lineage>
        <taxon>Bacteria</taxon>
        <taxon>Bacillati</taxon>
        <taxon>Actinomycetota</taxon>
        <taxon>Actinomycetes</taxon>
        <taxon>Streptosporangiales</taxon>
        <taxon>Thermomonosporaceae</taxon>
        <taxon>Actinomadura</taxon>
    </lineage>
</organism>
<dbReference type="GO" id="GO:0019877">
    <property type="term" value="P:diaminopimelate biosynthetic process"/>
    <property type="evidence" value="ECO:0007669"/>
    <property type="project" value="UniProtKB-UniRule"/>
</dbReference>
<dbReference type="Pfam" id="PF00701">
    <property type="entry name" value="DHDPS"/>
    <property type="match status" value="1"/>
</dbReference>